<protein>
    <submittedName>
        <fullName evidence="4">Peptidase S9</fullName>
    </submittedName>
</protein>
<dbReference type="Gene3D" id="3.40.50.1820">
    <property type="entry name" value="alpha/beta hydrolase"/>
    <property type="match status" value="1"/>
</dbReference>
<dbReference type="OrthoDB" id="9812921at2"/>
<dbReference type="GO" id="GO:0008239">
    <property type="term" value="F:dipeptidyl-peptidase activity"/>
    <property type="evidence" value="ECO:0007669"/>
    <property type="project" value="TreeGrafter"/>
</dbReference>
<evidence type="ECO:0000259" key="3">
    <source>
        <dbReference type="Pfam" id="PF00930"/>
    </source>
</evidence>
<evidence type="ECO:0000313" key="5">
    <source>
        <dbReference type="Proteomes" id="UP000032229"/>
    </source>
</evidence>
<sequence>MKKITFLLFNVLVSFNFLFSQQVSEEIKTPTPNYRLASKYSPTNLAKLVHSTTVRPNWLEKGNRFWYQYKTTNGSNYYIVDADKKTKTKLFDNAKMAKWLTEITKDPYDAQHLPRFDFEFVKNETAIRFRVTSNEEVEVKEKEESETTTDSTSTKKETKKSPKKEKKVYYFEYTLGGNGLAVINNDKKEKEDWKKWANVSPDSTVVLFSKNHNLYWMDKENFLKAVKDPKDSTIVENQWTKDGVEYFGYSSYGNENNVEKEKNKNDRKYIRGHWSHDSKKFVYEKTDSRHIKDLWVINTATNERPTLETYKYHMAGEQEFYKSYIEIFDIPSKEIKTVKLDTTVQQSIGIYSYDYKKSNNSEHKPRLLLSKKNKIYYSTISRDRKNLDIEVADLNTGETKTLIKESFNTYIENSGKKIVLINNESEIIFWSERDGWGHFYLYDSNGNLKRQVTSGEFHIDTYEGFDESTRNIYFTANGVNKDEDPYFSHLYKINLNGTDLKCLNPGDFNTEIDLFDSNKYFVSNYSKVNTVPKTELRNENGSLVLKLEEADLSQLMASGYKFPEPFKMKADDGITDIYGVMYKPFDFDENKKYPIIEYVYPGPQTEAVAKSFSINMNYTDRMAQVGFIVVTLGNRGGHPARSKWYHTYGYGNLRDYGLADKKYVAEQLADKYSFIDINKVGIFGHSGGGFMSTAAMLVYPDFFKVAVSSAGNHDNTIYNSWWSETHHGIDEEKDEKGNVIYKYAIDKNQSLAENLKGKLMLVTGDIDNNVHPGSTIRMADALIKANKRFDFMLMPGQRHGFGSMNEYFFWLKADYFSKYLLGVENTNVDITEINRDIPQKN</sequence>
<reference evidence="4 5" key="1">
    <citation type="submission" date="2014-02" db="EMBL/GenBank/DDBJ databases">
        <authorList>
            <person name="Young C.-C."/>
            <person name="Hameed A."/>
            <person name="Huang H.-C."/>
            <person name="Shahina M."/>
        </authorList>
    </citation>
    <scope>NUCLEOTIDE SEQUENCE [LARGE SCALE GENOMIC DNA]</scope>
    <source>
        <strain evidence="4 5">CC-SAMT-1</strain>
    </source>
</reference>
<feature type="domain" description="Peptidase S9 prolyl oligopeptidase catalytic" evidence="2">
    <location>
        <begin position="622"/>
        <end position="806"/>
    </location>
</feature>
<dbReference type="InterPro" id="IPR050278">
    <property type="entry name" value="Serine_Prot_S9B/DPPIV"/>
</dbReference>
<name>A0A0C5W7Z4_9FLAO</name>
<dbReference type="InterPro" id="IPR002469">
    <property type="entry name" value="Peptidase_S9B_N"/>
</dbReference>
<dbReference type="PANTHER" id="PTHR11731">
    <property type="entry name" value="PROTEASE FAMILY S9B,C DIPEPTIDYL-PEPTIDASE IV-RELATED"/>
    <property type="match status" value="1"/>
</dbReference>
<evidence type="ECO:0000313" key="4">
    <source>
        <dbReference type="EMBL" id="AJR03253.1"/>
    </source>
</evidence>
<dbReference type="Gene3D" id="2.140.10.30">
    <property type="entry name" value="Dipeptidylpeptidase IV, N-terminal domain"/>
    <property type="match status" value="1"/>
</dbReference>
<dbReference type="GO" id="GO:0006508">
    <property type="term" value="P:proteolysis"/>
    <property type="evidence" value="ECO:0007669"/>
    <property type="project" value="InterPro"/>
</dbReference>
<dbReference type="GO" id="GO:0008236">
    <property type="term" value="F:serine-type peptidase activity"/>
    <property type="evidence" value="ECO:0007669"/>
    <property type="project" value="InterPro"/>
</dbReference>
<feature type="domain" description="Dipeptidylpeptidase IV N-terminal" evidence="3">
    <location>
        <begin position="191"/>
        <end position="530"/>
    </location>
</feature>
<dbReference type="Pfam" id="PF00930">
    <property type="entry name" value="DPPIV_N"/>
    <property type="match status" value="1"/>
</dbReference>
<evidence type="ECO:0000256" key="1">
    <source>
        <dbReference type="SAM" id="MobiDB-lite"/>
    </source>
</evidence>
<dbReference type="SUPFAM" id="SSF53474">
    <property type="entry name" value="alpha/beta-Hydrolases"/>
    <property type="match status" value="1"/>
</dbReference>
<feature type="region of interest" description="Disordered" evidence="1">
    <location>
        <begin position="137"/>
        <end position="159"/>
    </location>
</feature>
<dbReference type="Proteomes" id="UP000032229">
    <property type="component" value="Chromosome"/>
</dbReference>
<dbReference type="SUPFAM" id="SSF82171">
    <property type="entry name" value="DPP6 N-terminal domain-like"/>
    <property type="match status" value="1"/>
</dbReference>
<dbReference type="InterPro" id="IPR029058">
    <property type="entry name" value="AB_hydrolase_fold"/>
</dbReference>
<gene>
    <name evidence="4" type="ORF">AW14_05920</name>
</gene>
<dbReference type="KEGG" id="sze:AW14_05920"/>
<dbReference type="InterPro" id="IPR001375">
    <property type="entry name" value="Peptidase_S9_cat"/>
</dbReference>
<organism evidence="4 5">
    <name type="scientific">Siansivirga zeaxanthinifaciens CC-SAMT-1</name>
    <dbReference type="NCBI Taxonomy" id="1454006"/>
    <lineage>
        <taxon>Bacteria</taxon>
        <taxon>Pseudomonadati</taxon>
        <taxon>Bacteroidota</taxon>
        <taxon>Flavobacteriia</taxon>
        <taxon>Flavobacteriales</taxon>
        <taxon>Flavobacteriaceae</taxon>
        <taxon>Siansivirga</taxon>
    </lineage>
</organism>
<proteinExistence type="predicted"/>
<dbReference type="Pfam" id="PF00326">
    <property type="entry name" value="Peptidase_S9"/>
    <property type="match status" value="1"/>
</dbReference>
<dbReference type="STRING" id="1454006.AW14_05920"/>
<dbReference type="PANTHER" id="PTHR11731:SF193">
    <property type="entry name" value="DIPEPTIDYL PEPTIDASE 9"/>
    <property type="match status" value="1"/>
</dbReference>
<dbReference type="AlphaFoldDB" id="A0A0C5W7Z4"/>
<dbReference type="HOGENOM" id="CLU_006105_3_1_10"/>
<dbReference type="RefSeq" id="WP_044637950.1">
    <property type="nucleotide sequence ID" value="NZ_CP007202.1"/>
</dbReference>
<accession>A0A0C5W7Z4</accession>
<dbReference type="PATRIC" id="fig|1454006.5.peg.1160"/>
<keyword evidence="5" id="KW-1185">Reference proteome</keyword>
<dbReference type="EMBL" id="CP007202">
    <property type="protein sequence ID" value="AJR03253.1"/>
    <property type="molecule type" value="Genomic_DNA"/>
</dbReference>
<evidence type="ECO:0000259" key="2">
    <source>
        <dbReference type="Pfam" id="PF00326"/>
    </source>
</evidence>